<gene>
    <name evidence="2" type="primary">LOC103608386</name>
</gene>
<evidence type="ECO:0000313" key="1">
    <source>
        <dbReference type="Proteomes" id="UP000694923"/>
    </source>
</evidence>
<dbReference type="Proteomes" id="UP000694923">
    <property type="component" value="Unplaced"/>
</dbReference>
<name>A0ABM0SDV6_GALVR</name>
<dbReference type="GeneID" id="103608386"/>
<accession>A0ABM0SDV6</accession>
<organism evidence="1 2">
    <name type="scientific">Galeopterus variegatus</name>
    <name type="common">Malayan flying lemur</name>
    <name type="synonym">Cynocephalus variegatus</name>
    <dbReference type="NCBI Taxonomy" id="482537"/>
    <lineage>
        <taxon>Eukaryota</taxon>
        <taxon>Metazoa</taxon>
        <taxon>Chordata</taxon>
        <taxon>Craniata</taxon>
        <taxon>Vertebrata</taxon>
        <taxon>Euteleostomi</taxon>
        <taxon>Mammalia</taxon>
        <taxon>Eutheria</taxon>
        <taxon>Euarchontoglires</taxon>
        <taxon>Dermoptera</taxon>
        <taxon>Cynocephalidae</taxon>
        <taxon>Galeopterus</taxon>
    </lineage>
</organism>
<protein>
    <submittedName>
        <fullName evidence="2">Myosin light polypeptide 6-like</fullName>
    </submittedName>
</protein>
<dbReference type="Gene3D" id="1.10.238.10">
    <property type="entry name" value="EF-hand"/>
    <property type="match status" value="2"/>
</dbReference>
<reference evidence="2" key="1">
    <citation type="submission" date="2025-08" db="UniProtKB">
        <authorList>
            <consortium name="RefSeq"/>
        </authorList>
    </citation>
    <scope>IDENTIFICATION</scope>
</reference>
<dbReference type="InterPro" id="IPR050230">
    <property type="entry name" value="CALM/Myosin/TropC-like"/>
</dbReference>
<proteinExistence type="predicted"/>
<dbReference type="PANTHER" id="PTHR23048">
    <property type="entry name" value="MYOSIN LIGHT CHAIN 1, 3"/>
    <property type="match status" value="1"/>
</dbReference>
<dbReference type="RefSeq" id="XP_008591047.1">
    <property type="nucleotide sequence ID" value="XM_008592825.1"/>
</dbReference>
<evidence type="ECO:0000313" key="2">
    <source>
        <dbReference type="RefSeq" id="XP_008591047.1"/>
    </source>
</evidence>
<keyword evidence="1" id="KW-1185">Reference proteome</keyword>
<dbReference type="PANTHER" id="PTHR23048:SF7">
    <property type="entry name" value="SIMILAR TO MYOSIN, LIGHT POLYPEPTIDE 6, ALKALI, SMOOTH MUSCLE AND NON-MUSCLE"/>
    <property type="match status" value="1"/>
</dbReference>
<dbReference type="SUPFAM" id="SSF47473">
    <property type="entry name" value="EF-hand"/>
    <property type="match status" value="1"/>
</dbReference>
<dbReference type="InterPro" id="IPR011992">
    <property type="entry name" value="EF-hand-dom_pair"/>
</dbReference>
<sequence length="146" mass="16132">MCDFTKDQSSQFNEAFQLFDQTGDGKILHSQCGDLGQNPTKVKVLEVLGSPQSGEMNVKCWTLSFLSVLQTVAKNKDQGIYEDYVEDPQVFDKEGNGPIVGAEIQHALVMLDEKMTEEEGEMLVAGRESSNGCINDEELIHMVLNG</sequence>